<dbReference type="Gene3D" id="1.10.10.1150">
    <property type="entry name" value="Coenzyme PQQ synthesis protein D (PqqD)"/>
    <property type="match status" value="1"/>
</dbReference>
<dbReference type="InterPro" id="IPR008792">
    <property type="entry name" value="PQQD"/>
</dbReference>
<dbReference type="EMBL" id="JAIMBW010000001">
    <property type="protein sequence ID" value="MBY4891626.1"/>
    <property type="molecule type" value="Genomic_DNA"/>
</dbReference>
<dbReference type="EMBL" id="CP078073">
    <property type="protein sequence ID" value="QXL88411.1"/>
    <property type="molecule type" value="Genomic_DNA"/>
</dbReference>
<reference evidence="2 3" key="1">
    <citation type="submission" date="2021-07" db="EMBL/GenBank/DDBJ databases">
        <title>Karlodiniumbacter phycospheric gen. nov., sp. nov., a phycosphere bacterium isolated from karlodinium veneficum.</title>
        <authorList>
            <person name="Peng Y."/>
            <person name="Jiang L."/>
            <person name="Lee J."/>
        </authorList>
    </citation>
    <scope>NUCLEOTIDE SEQUENCE</scope>
    <source>
        <strain evidence="2 3">N5</strain>
    </source>
</reference>
<dbReference type="Proteomes" id="UP000693972">
    <property type="component" value="Unassembled WGS sequence"/>
</dbReference>
<dbReference type="AlphaFoldDB" id="A0A975TX92"/>
<evidence type="ECO:0000313" key="2">
    <source>
        <dbReference type="EMBL" id="QXL88411.1"/>
    </source>
</evidence>
<gene>
    <name evidence="1" type="ORF">KUL25_02470</name>
    <name evidence="2" type="ORF">KUL25_02475</name>
</gene>
<organism evidence="2">
    <name type="scientific">Gymnodinialimonas phycosphaerae</name>
    <dbReference type="NCBI Taxonomy" id="2841589"/>
    <lineage>
        <taxon>Bacteria</taxon>
        <taxon>Pseudomonadati</taxon>
        <taxon>Pseudomonadota</taxon>
        <taxon>Alphaproteobacteria</taxon>
        <taxon>Rhodobacterales</taxon>
        <taxon>Paracoccaceae</taxon>
        <taxon>Gymnodinialimonas</taxon>
    </lineage>
</organism>
<keyword evidence="3" id="KW-1185">Reference proteome</keyword>
<accession>A0A975TX92</accession>
<dbReference type="RefSeq" id="WP_257891482.1">
    <property type="nucleotide sequence ID" value="NZ_JAIMBW010000001.1"/>
</dbReference>
<evidence type="ECO:0000313" key="3">
    <source>
        <dbReference type="Proteomes" id="UP000693972"/>
    </source>
</evidence>
<evidence type="ECO:0000313" key="1">
    <source>
        <dbReference type="EMBL" id="MBY4891626.1"/>
    </source>
</evidence>
<proteinExistence type="predicted"/>
<protein>
    <submittedName>
        <fullName evidence="2">PqqD family protein</fullName>
    </submittedName>
</protein>
<name>A0A975TX92_9RHOB</name>
<dbReference type="InterPro" id="IPR041881">
    <property type="entry name" value="PqqD_sf"/>
</dbReference>
<dbReference type="Pfam" id="PF05402">
    <property type="entry name" value="PqqD"/>
    <property type="match status" value="1"/>
</dbReference>
<sequence length="94" mass="10495">MKEDIMRYERSANMMVAEMDGDLVMMDIDQGSYFAINPVGGHLWQQLETPQTLAGLVESVTKAFATDDASQVKTDVEGFLADMAHNNLIREIRA</sequence>